<dbReference type="SUPFAM" id="SSF52096">
    <property type="entry name" value="ClpP/crotonase"/>
    <property type="match status" value="1"/>
</dbReference>
<name>A0A9D1RX39_9CORY</name>
<dbReference type="EC" id="3.1.2.4" evidence="2"/>
<dbReference type="PANTHER" id="PTHR43176:SF3">
    <property type="entry name" value="3-HYDROXYISOBUTYRYL-COA HYDROLASE, MITOCHONDRIAL"/>
    <property type="match status" value="1"/>
</dbReference>
<reference evidence="5" key="2">
    <citation type="submission" date="2021-04" db="EMBL/GenBank/DDBJ databases">
        <authorList>
            <person name="Gilroy R."/>
        </authorList>
    </citation>
    <scope>NUCLEOTIDE SEQUENCE</scope>
    <source>
        <strain evidence="5">4376</strain>
    </source>
</reference>
<evidence type="ECO:0000313" key="6">
    <source>
        <dbReference type="Proteomes" id="UP000824189"/>
    </source>
</evidence>
<dbReference type="CDD" id="cd06558">
    <property type="entry name" value="crotonase-like"/>
    <property type="match status" value="1"/>
</dbReference>
<organism evidence="5 6">
    <name type="scientific">Candidatus Corynebacterium gallistercoris</name>
    <dbReference type="NCBI Taxonomy" id="2838530"/>
    <lineage>
        <taxon>Bacteria</taxon>
        <taxon>Bacillati</taxon>
        <taxon>Actinomycetota</taxon>
        <taxon>Actinomycetes</taxon>
        <taxon>Mycobacteriales</taxon>
        <taxon>Corynebacteriaceae</taxon>
        <taxon>Corynebacterium</taxon>
    </lineage>
</organism>
<dbReference type="PANTHER" id="PTHR43176">
    <property type="entry name" value="3-HYDROXYISOBUTYRYL-COA HYDROLASE-RELATED"/>
    <property type="match status" value="1"/>
</dbReference>
<evidence type="ECO:0000256" key="2">
    <source>
        <dbReference type="ARBA" id="ARBA00011915"/>
    </source>
</evidence>
<accession>A0A9D1RX39</accession>
<dbReference type="InterPro" id="IPR032259">
    <property type="entry name" value="HIBYL-CoA-H"/>
</dbReference>
<evidence type="ECO:0000259" key="4">
    <source>
        <dbReference type="Pfam" id="PF16113"/>
    </source>
</evidence>
<evidence type="ECO:0000256" key="3">
    <source>
        <dbReference type="ARBA" id="ARBA00022801"/>
    </source>
</evidence>
<dbReference type="InterPro" id="IPR045004">
    <property type="entry name" value="ECH_dom"/>
</dbReference>
<gene>
    <name evidence="5" type="ORF">H9867_02465</name>
</gene>
<dbReference type="NCBIfam" id="NF004127">
    <property type="entry name" value="PRK05617.1"/>
    <property type="match status" value="1"/>
</dbReference>
<dbReference type="AlphaFoldDB" id="A0A9D1RX39"/>
<evidence type="ECO:0000256" key="1">
    <source>
        <dbReference type="ARBA" id="ARBA00001709"/>
    </source>
</evidence>
<dbReference type="Gene3D" id="3.90.226.10">
    <property type="entry name" value="2-enoyl-CoA Hydratase, Chain A, domain 1"/>
    <property type="match status" value="1"/>
</dbReference>
<proteinExistence type="predicted"/>
<dbReference type="InterPro" id="IPR029045">
    <property type="entry name" value="ClpP/crotonase-like_dom_sf"/>
</dbReference>
<dbReference type="GO" id="GO:0003860">
    <property type="term" value="F:3-hydroxyisobutyryl-CoA hydrolase activity"/>
    <property type="evidence" value="ECO:0007669"/>
    <property type="project" value="UniProtKB-EC"/>
</dbReference>
<sequence>MTEHTGFPSFIDRAEPLDVGTDLVAAGRIGCTGVVELRRPKALNSLNDPMIRAVDVVLDSWGDGTTVDRILLMSSAPRAFCAGGDVRWVRDEDAQGNYQIGDDFFELEYSLNNRLAEVNVPVIALLEGVVMGGGFGISAHGSHRVVTPNTLGAMPEGAIGFVPDVGMSHKLTHLPVDQRVGLFVAVTGWRLSPADMMFTGLGTHYVDDAGAFAAALVDSDAGLDEVLQLHSTADAAAQSEPHLGVQPWGESELEKHQDLILELCTGEDWAEMEAKIRVAASLAASSRSLHAEFIEKVVDSIDAANPESLVATVELFRRSQSTDLTQALELEWKVGAALRRRNNFIEGVRSVLIDKDRKPQFVPATVAGVNVGKWRDLLRG</sequence>
<keyword evidence="3" id="KW-0378">Hydrolase</keyword>
<protein>
    <recommendedName>
        <fullName evidence="2">3-hydroxyisobutyryl-CoA hydrolase</fullName>
        <ecNumber evidence="2">3.1.2.4</ecNumber>
    </recommendedName>
</protein>
<dbReference type="Proteomes" id="UP000824189">
    <property type="component" value="Unassembled WGS sequence"/>
</dbReference>
<feature type="domain" description="Enoyl-CoA hydratase/isomerase" evidence="4">
    <location>
        <begin position="33"/>
        <end position="375"/>
    </location>
</feature>
<evidence type="ECO:0000313" key="5">
    <source>
        <dbReference type="EMBL" id="HIW95342.1"/>
    </source>
</evidence>
<dbReference type="EMBL" id="DXFZ01000031">
    <property type="protein sequence ID" value="HIW95342.1"/>
    <property type="molecule type" value="Genomic_DNA"/>
</dbReference>
<comment type="catalytic activity">
    <reaction evidence="1">
        <text>3-hydroxy-2-methylpropanoyl-CoA + H2O = 3-hydroxy-2-methylpropanoate + CoA + H(+)</text>
        <dbReference type="Rhea" id="RHEA:20888"/>
        <dbReference type="ChEBI" id="CHEBI:11805"/>
        <dbReference type="ChEBI" id="CHEBI:15377"/>
        <dbReference type="ChEBI" id="CHEBI:15378"/>
        <dbReference type="ChEBI" id="CHEBI:57287"/>
        <dbReference type="ChEBI" id="CHEBI:57340"/>
        <dbReference type="EC" id="3.1.2.4"/>
    </reaction>
</comment>
<dbReference type="GO" id="GO:0006574">
    <property type="term" value="P:L-valine catabolic process"/>
    <property type="evidence" value="ECO:0007669"/>
    <property type="project" value="TreeGrafter"/>
</dbReference>
<dbReference type="Pfam" id="PF16113">
    <property type="entry name" value="ECH_2"/>
    <property type="match status" value="1"/>
</dbReference>
<comment type="caution">
    <text evidence="5">The sequence shown here is derived from an EMBL/GenBank/DDBJ whole genome shotgun (WGS) entry which is preliminary data.</text>
</comment>
<reference evidence="5" key="1">
    <citation type="journal article" date="2021" name="PeerJ">
        <title>Extensive microbial diversity within the chicken gut microbiome revealed by metagenomics and culture.</title>
        <authorList>
            <person name="Gilroy R."/>
            <person name="Ravi A."/>
            <person name="Getino M."/>
            <person name="Pursley I."/>
            <person name="Horton D.L."/>
            <person name="Alikhan N.F."/>
            <person name="Baker D."/>
            <person name="Gharbi K."/>
            <person name="Hall N."/>
            <person name="Watson M."/>
            <person name="Adriaenssens E.M."/>
            <person name="Foster-Nyarko E."/>
            <person name="Jarju S."/>
            <person name="Secka A."/>
            <person name="Antonio M."/>
            <person name="Oren A."/>
            <person name="Chaudhuri R.R."/>
            <person name="La Ragione R."/>
            <person name="Hildebrand F."/>
            <person name="Pallen M.J."/>
        </authorList>
    </citation>
    <scope>NUCLEOTIDE SEQUENCE</scope>
    <source>
        <strain evidence="5">4376</strain>
    </source>
</reference>